<dbReference type="InterPro" id="IPR006694">
    <property type="entry name" value="Fatty_acid_hydroxylase"/>
</dbReference>
<evidence type="ECO:0000256" key="2">
    <source>
        <dbReference type="ARBA" id="ARBA00022692"/>
    </source>
</evidence>
<keyword evidence="5" id="KW-0443">Lipid metabolism</keyword>
<feature type="transmembrane region" description="Helical" evidence="7">
    <location>
        <begin position="140"/>
        <end position="173"/>
    </location>
</feature>
<feature type="transmembrane region" description="Helical" evidence="7">
    <location>
        <begin position="49"/>
        <end position="71"/>
    </location>
</feature>
<dbReference type="PANTHER" id="PTHR21624">
    <property type="entry name" value="STEROL DESATURASE-RELATED PROTEIN"/>
    <property type="match status" value="1"/>
</dbReference>
<keyword evidence="6 7" id="KW-0472">Membrane</keyword>
<protein>
    <submittedName>
        <fullName evidence="9">Sterol desaturase family protein</fullName>
    </submittedName>
</protein>
<reference evidence="9 10" key="1">
    <citation type="submission" date="2019-12" db="EMBL/GenBank/DDBJ databases">
        <title>Genomic-based taxomic classification of the family Erythrobacteraceae.</title>
        <authorList>
            <person name="Xu L."/>
        </authorList>
    </citation>
    <scope>NUCLEOTIDE SEQUENCE [LARGE SCALE GENOMIC DNA]</scope>
    <source>
        <strain evidence="9 10">JCM 16677</strain>
    </source>
</reference>
<dbReference type="OrthoDB" id="9770329at2"/>
<dbReference type="GO" id="GO:0050479">
    <property type="term" value="F:glyceryl-ether monooxygenase activity"/>
    <property type="evidence" value="ECO:0007669"/>
    <property type="project" value="TreeGrafter"/>
</dbReference>
<comment type="subcellular location">
    <subcellularLocation>
        <location evidence="1">Endomembrane system</location>
        <topology evidence="1">Multi-pass membrane protein</topology>
    </subcellularLocation>
</comment>
<accession>A0A845AP96</accession>
<evidence type="ECO:0000256" key="1">
    <source>
        <dbReference type="ARBA" id="ARBA00004127"/>
    </source>
</evidence>
<keyword evidence="4" id="KW-0560">Oxidoreductase</keyword>
<dbReference type="AlphaFoldDB" id="A0A845AP96"/>
<dbReference type="GO" id="GO:0008610">
    <property type="term" value="P:lipid biosynthetic process"/>
    <property type="evidence" value="ECO:0007669"/>
    <property type="project" value="InterPro"/>
</dbReference>
<gene>
    <name evidence="9" type="ORF">GRI94_12550</name>
</gene>
<name>A0A845AP96_9SPHN</name>
<evidence type="ECO:0000256" key="7">
    <source>
        <dbReference type="SAM" id="Phobius"/>
    </source>
</evidence>
<evidence type="ECO:0000313" key="9">
    <source>
        <dbReference type="EMBL" id="MXP32652.1"/>
    </source>
</evidence>
<feature type="domain" description="Fatty acid hydroxylase" evidence="8">
    <location>
        <begin position="94"/>
        <end position="226"/>
    </location>
</feature>
<keyword evidence="10" id="KW-1185">Reference proteome</keyword>
<sequence>MDVLAATTLAVIAKLAPMAVLFAMLALVVKRGAVWDALKRSRHESEVNLGLVIINYVILAAFFASAAAWWADALVVSETLAAFWAGATPVLTLVVTLLLGEFVIYWRHRIEHLPALWPMHAVHHSDEAMTWLALLRKHPLAYILALFVDTAPLLLLGLPVWAIAACALVRAWWGHFIHADVPWTLGPVGKWLISPAAHRLHHIDDLQLCGSNYGGVLTLWDRLFGTYIDPAPYVNCRTGVDGGSRGLVGEIARPFEAWAGTRRADTTTKAA</sequence>
<keyword evidence="3 7" id="KW-1133">Transmembrane helix</keyword>
<evidence type="ECO:0000313" key="10">
    <source>
        <dbReference type="Proteomes" id="UP000446786"/>
    </source>
</evidence>
<proteinExistence type="predicted"/>
<dbReference type="RefSeq" id="WP_160779975.1">
    <property type="nucleotide sequence ID" value="NZ_BAAAZF010000001.1"/>
</dbReference>
<evidence type="ECO:0000256" key="5">
    <source>
        <dbReference type="ARBA" id="ARBA00023098"/>
    </source>
</evidence>
<dbReference type="EMBL" id="WTYE01000001">
    <property type="protein sequence ID" value="MXP32652.1"/>
    <property type="molecule type" value="Genomic_DNA"/>
</dbReference>
<dbReference type="InterPro" id="IPR051689">
    <property type="entry name" value="Sterol_desaturase/TMEM195"/>
</dbReference>
<feature type="transmembrane region" description="Helical" evidence="7">
    <location>
        <begin position="6"/>
        <end position="29"/>
    </location>
</feature>
<keyword evidence="2 7" id="KW-0812">Transmembrane</keyword>
<dbReference type="GO" id="GO:0012505">
    <property type="term" value="C:endomembrane system"/>
    <property type="evidence" value="ECO:0007669"/>
    <property type="project" value="UniProtKB-SubCell"/>
</dbReference>
<dbReference type="Proteomes" id="UP000446786">
    <property type="component" value="Unassembled WGS sequence"/>
</dbReference>
<evidence type="ECO:0000256" key="6">
    <source>
        <dbReference type="ARBA" id="ARBA00023136"/>
    </source>
</evidence>
<dbReference type="GO" id="GO:0006643">
    <property type="term" value="P:membrane lipid metabolic process"/>
    <property type="evidence" value="ECO:0007669"/>
    <property type="project" value="TreeGrafter"/>
</dbReference>
<dbReference type="GO" id="GO:0016020">
    <property type="term" value="C:membrane"/>
    <property type="evidence" value="ECO:0007669"/>
    <property type="project" value="GOC"/>
</dbReference>
<evidence type="ECO:0000256" key="3">
    <source>
        <dbReference type="ARBA" id="ARBA00022989"/>
    </source>
</evidence>
<evidence type="ECO:0000256" key="4">
    <source>
        <dbReference type="ARBA" id="ARBA00023002"/>
    </source>
</evidence>
<dbReference type="PANTHER" id="PTHR21624:SF1">
    <property type="entry name" value="ALKYLGLYCEROL MONOOXYGENASE"/>
    <property type="match status" value="1"/>
</dbReference>
<comment type="caution">
    <text evidence="9">The sequence shown here is derived from an EMBL/GenBank/DDBJ whole genome shotgun (WGS) entry which is preliminary data.</text>
</comment>
<evidence type="ECO:0000259" key="8">
    <source>
        <dbReference type="Pfam" id="PF04116"/>
    </source>
</evidence>
<feature type="transmembrane region" description="Helical" evidence="7">
    <location>
        <begin position="83"/>
        <end position="106"/>
    </location>
</feature>
<dbReference type="Pfam" id="PF04116">
    <property type="entry name" value="FA_hydroxylase"/>
    <property type="match status" value="1"/>
</dbReference>
<organism evidence="9 10">
    <name type="scientific">Parerythrobacter jejuensis</name>
    <dbReference type="NCBI Taxonomy" id="795812"/>
    <lineage>
        <taxon>Bacteria</taxon>
        <taxon>Pseudomonadati</taxon>
        <taxon>Pseudomonadota</taxon>
        <taxon>Alphaproteobacteria</taxon>
        <taxon>Sphingomonadales</taxon>
        <taxon>Erythrobacteraceae</taxon>
        <taxon>Parerythrobacter</taxon>
    </lineage>
</organism>
<dbReference type="GO" id="GO:0005506">
    <property type="term" value="F:iron ion binding"/>
    <property type="evidence" value="ECO:0007669"/>
    <property type="project" value="InterPro"/>
</dbReference>